<keyword evidence="5" id="KW-1185">Reference proteome</keyword>
<dbReference type="EMBL" id="JACHFJ010000005">
    <property type="protein sequence ID" value="MBB5373260.1"/>
    <property type="molecule type" value="Genomic_DNA"/>
</dbReference>
<organism evidence="4 5">
    <name type="scientific">Acidocella aromatica</name>
    <dbReference type="NCBI Taxonomy" id="1303579"/>
    <lineage>
        <taxon>Bacteria</taxon>
        <taxon>Pseudomonadati</taxon>
        <taxon>Pseudomonadota</taxon>
        <taxon>Alphaproteobacteria</taxon>
        <taxon>Acetobacterales</taxon>
        <taxon>Acidocellaceae</taxon>
        <taxon>Acidocella</taxon>
    </lineage>
</organism>
<dbReference type="GO" id="GO:1902209">
    <property type="term" value="P:negative regulation of bacterial-type flagellum assembly"/>
    <property type="evidence" value="ECO:0007669"/>
    <property type="project" value="InterPro"/>
</dbReference>
<dbReference type="InterPro" id="IPR009967">
    <property type="entry name" value="Flagellum_FlbT"/>
</dbReference>
<reference evidence="4 5" key="1">
    <citation type="submission" date="2020-08" db="EMBL/GenBank/DDBJ databases">
        <title>Genomic Encyclopedia of Type Strains, Phase IV (KMG-IV): sequencing the most valuable type-strain genomes for metagenomic binning, comparative biology and taxonomic classification.</title>
        <authorList>
            <person name="Goeker M."/>
        </authorList>
    </citation>
    <scope>NUCLEOTIDE SEQUENCE [LARGE SCALE GENOMIC DNA]</scope>
    <source>
        <strain evidence="4 5">DSM 27026</strain>
    </source>
</reference>
<dbReference type="Proteomes" id="UP000553706">
    <property type="component" value="Unassembled WGS sequence"/>
</dbReference>
<evidence type="ECO:0000313" key="5">
    <source>
        <dbReference type="Proteomes" id="UP000553706"/>
    </source>
</evidence>
<keyword evidence="1" id="KW-0678">Repressor</keyword>
<keyword evidence="4" id="KW-0969">Cilium</keyword>
<evidence type="ECO:0000256" key="3">
    <source>
        <dbReference type="ARBA" id="ARBA00022884"/>
    </source>
</evidence>
<keyword evidence="3" id="KW-0694">RNA-binding</keyword>
<evidence type="ECO:0000256" key="2">
    <source>
        <dbReference type="ARBA" id="ARBA00022795"/>
    </source>
</evidence>
<dbReference type="GO" id="GO:0006402">
    <property type="term" value="P:mRNA catabolic process"/>
    <property type="evidence" value="ECO:0007669"/>
    <property type="project" value="InterPro"/>
</dbReference>
<keyword evidence="4" id="KW-0282">Flagellum</keyword>
<dbReference type="GO" id="GO:0048027">
    <property type="term" value="F:mRNA 5'-UTR binding"/>
    <property type="evidence" value="ECO:0007669"/>
    <property type="project" value="InterPro"/>
</dbReference>
<accession>A0A840VPC8</accession>
<keyword evidence="4" id="KW-0966">Cell projection</keyword>
<protein>
    <submittedName>
        <fullName evidence="4">Flagellar protein FlbT</fullName>
    </submittedName>
</protein>
<gene>
    <name evidence="4" type="ORF">HNP71_001519</name>
</gene>
<evidence type="ECO:0000313" key="4">
    <source>
        <dbReference type="EMBL" id="MBB5373260.1"/>
    </source>
</evidence>
<dbReference type="GO" id="GO:0044781">
    <property type="term" value="P:bacterial-type flagellum organization"/>
    <property type="evidence" value="ECO:0007669"/>
    <property type="project" value="UniProtKB-KW"/>
</dbReference>
<dbReference type="AlphaFoldDB" id="A0A840VPC8"/>
<keyword evidence="2" id="KW-1005">Bacterial flagellum biogenesis</keyword>
<proteinExistence type="predicted"/>
<evidence type="ECO:0000256" key="1">
    <source>
        <dbReference type="ARBA" id="ARBA00022491"/>
    </source>
</evidence>
<name>A0A840VPC8_9PROT</name>
<comment type="caution">
    <text evidence="4">The sequence shown here is derived from an EMBL/GenBank/DDBJ whole genome shotgun (WGS) entry which is preliminary data.</text>
</comment>
<dbReference type="Pfam" id="PF07378">
    <property type="entry name" value="FlbT"/>
    <property type="match status" value="1"/>
</dbReference>
<sequence>MTALVLELKQGESMILNGAVIRFKTRTRLELNTQARFLFGRQIMREDEATTPARRVYYALQQAYIGPEDERPAAFAAARQVIEILRDAAQGAARAGWETLLARLADDAGFEALKQARMMVRAEAFSRA</sequence>
<dbReference type="RefSeq" id="WP_183266270.1">
    <property type="nucleotide sequence ID" value="NZ_JACHFJ010000005.1"/>
</dbReference>